<dbReference type="AlphaFoldDB" id="A0A0J1BGT3"/>
<keyword evidence="4" id="KW-1185">Reference proteome</keyword>
<proteinExistence type="predicted"/>
<keyword evidence="2" id="KW-0812">Transmembrane</keyword>
<evidence type="ECO:0000313" key="3">
    <source>
        <dbReference type="EMBL" id="KLU05750.1"/>
    </source>
</evidence>
<evidence type="ECO:0008006" key="5">
    <source>
        <dbReference type="Google" id="ProtNLM"/>
    </source>
</evidence>
<reference evidence="3" key="1">
    <citation type="submission" date="2015-05" db="EMBL/GenBank/DDBJ databases">
        <title>Permanent draft genome of Rhodopirellula islandicus K833.</title>
        <authorList>
            <person name="Kizina J."/>
            <person name="Richter M."/>
            <person name="Glockner F.O."/>
            <person name="Harder J."/>
        </authorList>
    </citation>
    <scope>NUCLEOTIDE SEQUENCE [LARGE SCALE GENOMIC DNA]</scope>
    <source>
        <strain evidence="3">K833</strain>
    </source>
</reference>
<name>A0A0J1BGT3_RHOIS</name>
<evidence type="ECO:0000256" key="2">
    <source>
        <dbReference type="SAM" id="Phobius"/>
    </source>
</evidence>
<dbReference type="PATRIC" id="fig|595434.4.peg.2274"/>
<sequence>MLKWIIVAILGAGFLLLVLCGVGLYFANSSSQAYQRPVFESIVAEDADAFLDLCEPSLREKVDAPVMLAWMKEINAVMGECKFETGSNFKINFEGSPGQTLVTTSGDMVFANGVANSEFVFQNDQLITFKIEPDKLNDDWFTGPASDALYRERTESFFNKLLEQDFEALKPLMHDSFIEIATDDLWSQAVDRTDTWLGKNATVTITDVDNRISEDEGLIVNALLAGDAGQANASTTIKFEGMRGSILSFAINRVKEPSEEAADEPESESNEDAAVPSES</sequence>
<accession>A0A0J1BGT3</accession>
<dbReference type="OrthoDB" id="267652at2"/>
<organism evidence="3 4">
    <name type="scientific">Rhodopirellula islandica</name>
    <dbReference type="NCBI Taxonomy" id="595434"/>
    <lineage>
        <taxon>Bacteria</taxon>
        <taxon>Pseudomonadati</taxon>
        <taxon>Planctomycetota</taxon>
        <taxon>Planctomycetia</taxon>
        <taxon>Pirellulales</taxon>
        <taxon>Pirellulaceae</taxon>
        <taxon>Rhodopirellula</taxon>
    </lineage>
</organism>
<dbReference type="Proteomes" id="UP000036367">
    <property type="component" value="Unassembled WGS sequence"/>
</dbReference>
<comment type="caution">
    <text evidence="3">The sequence shown here is derived from an EMBL/GenBank/DDBJ whole genome shotgun (WGS) entry which is preliminary data.</text>
</comment>
<keyword evidence="2" id="KW-0472">Membrane</keyword>
<evidence type="ECO:0000313" key="4">
    <source>
        <dbReference type="Proteomes" id="UP000036367"/>
    </source>
</evidence>
<feature type="region of interest" description="Disordered" evidence="1">
    <location>
        <begin position="255"/>
        <end position="279"/>
    </location>
</feature>
<protein>
    <recommendedName>
        <fullName evidence="5">Transmembrane protein</fullName>
    </recommendedName>
</protein>
<evidence type="ECO:0000256" key="1">
    <source>
        <dbReference type="SAM" id="MobiDB-lite"/>
    </source>
</evidence>
<dbReference type="RefSeq" id="WP_047814040.1">
    <property type="nucleotide sequence ID" value="NZ_LECT01000017.1"/>
</dbReference>
<gene>
    <name evidence="3" type="ORF">RISK_002382</name>
</gene>
<dbReference type="EMBL" id="LECT01000017">
    <property type="protein sequence ID" value="KLU05750.1"/>
    <property type="molecule type" value="Genomic_DNA"/>
</dbReference>
<feature type="transmembrane region" description="Helical" evidence="2">
    <location>
        <begin position="6"/>
        <end position="27"/>
    </location>
</feature>
<feature type="compositionally biased region" description="Acidic residues" evidence="1">
    <location>
        <begin position="259"/>
        <end position="271"/>
    </location>
</feature>
<keyword evidence="2" id="KW-1133">Transmembrane helix</keyword>